<dbReference type="AlphaFoldDB" id="A0A0N4UAW0"/>
<evidence type="ECO:0000256" key="7">
    <source>
        <dbReference type="ARBA" id="ARBA00023306"/>
    </source>
</evidence>
<evidence type="ECO:0000313" key="8">
    <source>
        <dbReference type="EMBL" id="VDN58223.1"/>
    </source>
</evidence>
<name>A0A0N4UAW0_DRAME</name>
<dbReference type="SUPFAM" id="SSF52540">
    <property type="entry name" value="P-loop containing nucleoside triphosphate hydrolases"/>
    <property type="match status" value="1"/>
</dbReference>
<dbReference type="InterPro" id="IPR004582">
    <property type="entry name" value="Checkpoint_prot_Rad17_Rad24"/>
</dbReference>
<reference evidence="8 10" key="2">
    <citation type="submission" date="2018-11" db="EMBL/GenBank/DDBJ databases">
        <authorList>
            <consortium name="Pathogen Informatics"/>
        </authorList>
    </citation>
    <scope>NUCLEOTIDE SEQUENCE [LARGE SCALE GENOMIC DNA]</scope>
</reference>
<dbReference type="GO" id="GO:0000077">
    <property type="term" value="P:DNA damage checkpoint signaling"/>
    <property type="evidence" value="ECO:0007669"/>
    <property type="project" value="TreeGrafter"/>
</dbReference>
<proteinExistence type="inferred from homology"/>
<dbReference type="Proteomes" id="UP000038040">
    <property type="component" value="Unplaced"/>
</dbReference>
<evidence type="ECO:0000256" key="4">
    <source>
        <dbReference type="ARBA" id="ARBA00022763"/>
    </source>
</evidence>
<dbReference type="OrthoDB" id="10265971at2759"/>
<dbReference type="STRING" id="318479.A0A0N4UAW0"/>
<keyword evidence="3" id="KW-0547">Nucleotide-binding</keyword>
<dbReference type="GO" id="GO:0006281">
    <property type="term" value="P:DNA repair"/>
    <property type="evidence" value="ECO:0007669"/>
    <property type="project" value="InterPro"/>
</dbReference>
<protein>
    <submittedName>
        <fullName evidence="11">Cell cycle checkpoint protein RAD17</fullName>
    </submittedName>
</protein>
<dbReference type="GO" id="GO:0003689">
    <property type="term" value="F:DNA clamp loader activity"/>
    <property type="evidence" value="ECO:0007669"/>
    <property type="project" value="TreeGrafter"/>
</dbReference>
<comment type="subcellular location">
    <subcellularLocation>
        <location evidence="1">Nucleus</location>
    </subcellularLocation>
</comment>
<reference evidence="11" key="1">
    <citation type="submission" date="2017-02" db="UniProtKB">
        <authorList>
            <consortium name="WormBaseParasite"/>
        </authorList>
    </citation>
    <scope>IDENTIFICATION</scope>
</reference>
<dbReference type="GO" id="GO:0033314">
    <property type="term" value="P:mitotic DNA replication checkpoint signaling"/>
    <property type="evidence" value="ECO:0007669"/>
    <property type="project" value="TreeGrafter"/>
</dbReference>
<evidence type="ECO:0000313" key="10">
    <source>
        <dbReference type="Proteomes" id="UP000274756"/>
    </source>
</evidence>
<evidence type="ECO:0000256" key="5">
    <source>
        <dbReference type="ARBA" id="ARBA00022840"/>
    </source>
</evidence>
<evidence type="ECO:0000313" key="9">
    <source>
        <dbReference type="Proteomes" id="UP000038040"/>
    </source>
</evidence>
<dbReference type="GO" id="GO:0005634">
    <property type="term" value="C:nucleus"/>
    <property type="evidence" value="ECO:0007669"/>
    <property type="project" value="UniProtKB-SubCell"/>
</dbReference>
<dbReference type="WBParaSite" id="DME_0000431301-mRNA-1">
    <property type="protein sequence ID" value="DME_0000431301-mRNA-1"/>
    <property type="gene ID" value="DME_0000431301"/>
</dbReference>
<dbReference type="InterPro" id="IPR027417">
    <property type="entry name" value="P-loop_NTPase"/>
</dbReference>
<sequence>MSKEIMWFSSAFDEQRPVTSVISNSYQYGLNMTNCGELQKQTVNSSKKAIKHKIDRQEGGSGCSVVQGGISGKKMERSLLKVGNYMENECSSMLFADRFSPTRTEDLAVHKKKVAEVKQWIIGHSQKNKQSKILFLIGPCGSGKTATIKSLCNEMNIELIEWESPVQYDLFRADTGDENIYEKSQAEIFIEFLNSSSRASLHNLHSKKMLFVEFLPNLFYCEVDQFHSILREWTRTCKCMLVFGLSTTGSWYLNPHRLLSAAIVQECNIDIITFNPCALTFIVKALKRIISTAKLAIAPQNVKCIAELANGDVRLAVNNLQFYSNGEDKLISECDRFTVDFSYDFFHCIGKLMYAKRKQEKCDKWLRIESTLNPSLTRLHHRPYPPKDDINAIIDQLSLSCENLLFFVQEHEPNFAASLSALRSVLEDISFADFVFCNRNHEAIKISTYHIEVRFLIVPFLSKVHKSFDFQHSKNYSSKEIAELNDLVEDTFDIEEIDI</sequence>
<dbReference type="PANTHER" id="PTHR12172:SF0">
    <property type="entry name" value="CELL CYCLE CHECKPOINT PROTEIN RAD17"/>
    <property type="match status" value="1"/>
</dbReference>
<evidence type="ECO:0000256" key="1">
    <source>
        <dbReference type="ARBA" id="ARBA00004123"/>
    </source>
</evidence>
<dbReference type="Gene3D" id="1.10.8.60">
    <property type="match status" value="1"/>
</dbReference>
<dbReference type="EMBL" id="UYYG01001166">
    <property type="protein sequence ID" value="VDN58223.1"/>
    <property type="molecule type" value="Genomic_DNA"/>
</dbReference>
<dbReference type="Pfam" id="PF03215">
    <property type="entry name" value="Rad17"/>
    <property type="match status" value="1"/>
</dbReference>
<dbReference type="GO" id="GO:0005524">
    <property type="term" value="F:ATP binding"/>
    <property type="evidence" value="ECO:0007669"/>
    <property type="project" value="UniProtKB-KW"/>
</dbReference>
<dbReference type="GO" id="GO:0003682">
    <property type="term" value="F:chromatin binding"/>
    <property type="evidence" value="ECO:0007669"/>
    <property type="project" value="TreeGrafter"/>
</dbReference>
<gene>
    <name evidence="8" type="ORF">DME_LOCUS8196</name>
</gene>
<dbReference type="Proteomes" id="UP000274756">
    <property type="component" value="Unassembled WGS sequence"/>
</dbReference>
<keyword evidence="5" id="KW-0067">ATP-binding</keyword>
<keyword evidence="10" id="KW-1185">Reference proteome</keyword>
<dbReference type="Gene3D" id="3.40.50.300">
    <property type="entry name" value="P-loop containing nucleotide triphosphate hydrolases"/>
    <property type="match status" value="1"/>
</dbReference>
<organism evidence="9 11">
    <name type="scientific">Dracunculus medinensis</name>
    <name type="common">Guinea worm</name>
    <dbReference type="NCBI Taxonomy" id="318479"/>
    <lineage>
        <taxon>Eukaryota</taxon>
        <taxon>Metazoa</taxon>
        <taxon>Ecdysozoa</taxon>
        <taxon>Nematoda</taxon>
        <taxon>Chromadorea</taxon>
        <taxon>Rhabditida</taxon>
        <taxon>Spirurina</taxon>
        <taxon>Dracunculoidea</taxon>
        <taxon>Dracunculidae</taxon>
        <taxon>Dracunculus</taxon>
    </lineage>
</organism>
<evidence type="ECO:0000256" key="2">
    <source>
        <dbReference type="ARBA" id="ARBA00006168"/>
    </source>
</evidence>
<accession>A0A0N4UAW0</accession>
<keyword evidence="4" id="KW-0227">DNA damage</keyword>
<comment type="similarity">
    <text evidence="2">Belongs to the rad17/RAD24 family.</text>
</comment>
<keyword evidence="7" id="KW-0131">Cell cycle</keyword>
<evidence type="ECO:0000256" key="6">
    <source>
        <dbReference type="ARBA" id="ARBA00023242"/>
    </source>
</evidence>
<keyword evidence="6" id="KW-0539">Nucleus</keyword>
<evidence type="ECO:0000256" key="3">
    <source>
        <dbReference type="ARBA" id="ARBA00022741"/>
    </source>
</evidence>
<evidence type="ECO:0000313" key="11">
    <source>
        <dbReference type="WBParaSite" id="DME_0000431301-mRNA-1"/>
    </source>
</evidence>
<dbReference type="PANTHER" id="PTHR12172">
    <property type="entry name" value="CELL CYCLE CHECKPOINT PROTEIN RAD17"/>
    <property type="match status" value="1"/>
</dbReference>